<dbReference type="PANTHER" id="PTHR13182:SF8">
    <property type="entry name" value="CYTOPLASMIC 60S SUBUNIT BIOGENESIS FACTOR ZNF622"/>
    <property type="match status" value="1"/>
</dbReference>
<dbReference type="AlphaFoldDB" id="A0A162LVC1"/>
<organism evidence="3 4">
    <name type="scientific">Cordyceps fumosorosea (strain ARSEF 2679)</name>
    <name type="common">Isaria fumosorosea</name>
    <dbReference type="NCBI Taxonomy" id="1081104"/>
    <lineage>
        <taxon>Eukaryota</taxon>
        <taxon>Fungi</taxon>
        <taxon>Dikarya</taxon>
        <taxon>Ascomycota</taxon>
        <taxon>Pezizomycotina</taxon>
        <taxon>Sordariomycetes</taxon>
        <taxon>Hypocreomycetidae</taxon>
        <taxon>Hypocreales</taxon>
        <taxon>Cordycipitaceae</taxon>
        <taxon>Cordyceps</taxon>
    </lineage>
</organism>
<feature type="compositionally biased region" description="Polar residues" evidence="1">
    <location>
        <begin position="47"/>
        <end position="61"/>
    </location>
</feature>
<sequence length="331" mass="36453">MESKAPSFCRLCDISLDSPSVWRQHAKSDSHVYKLRVKFAEPGTVITPPSSSPRKQGSAGSSRHAASDEESDGDSDSEDLKPDSVAAARFDARQCLFCNTESTSFHDSLQHMSKMHGFTMAHQEHLTVDAETMAAYLHLVIHGYQECIQCGCRRRTVEGIQHHMIAKGHCRFDVSSEMEDFYDMPSQKYTADAELLHLPSGKVLSNAGKDGRPLASRTPRALARRRHMALARLANAESTCPCTDPPDADGIADAQLSSDTQLSRPLKGDQQSLAHLRDYQVQSLVATGARAVDEARREAKHSELKLSKAGNVTLMGTFRADTSKRFRGPWG</sequence>
<feature type="region of interest" description="Disordered" evidence="1">
    <location>
        <begin position="43"/>
        <end position="81"/>
    </location>
</feature>
<feature type="domain" description="ZN622/Rei1/Reh1 zinc finger C2H2-type" evidence="2">
    <location>
        <begin position="94"/>
        <end position="189"/>
    </location>
</feature>
<dbReference type="InterPro" id="IPR040025">
    <property type="entry name" value="Znf622/Rei1/Reh1"/>
</dbReference>
<dbReference type="Gene3D" id="3.30.160.60">
    <property type="entry name" value="Classic Zinc Finger"/>
    <property type="match status" value="1"/>
</dbReference>
<protein>
    <recommendedName>
        <fullName evidence="2">ZN622/Rei1/Reh1 zinc finger C2H2-type domain-containing protein</fullName>
    </recommendedName>
</protein>
<feature type="compositionally biased region" description="Acidic residues" evidence="1">
    <location>
        <begin position="68"/>
        <end position="77"/>
    </location>
</feature>
<reference evidence="3 4" key="1">
    <citation type="journal article" date="2016" name="Genome Biol. Evol.">
        <title>Divergent and convergent evolution of fungal pathogenicity.</title>
        <authorList>
            <person name="Shang Y."/>
            <person name="Xiao G."/>
            <person name="Zheng P."/>
            <person name="Cen K."/>
            <person name="Zhan S."/>
            <person name="Wang C."/>
        </authorList>
    </citation>
    <scope>NUCLEOTIDE SEQUENCE [LARGE SCALE GENOMIC DNA]</scope>
    <source>
        <strain evidence="3 4">ARSEF 2679</strain>
    </source>
</reference>
<dbReference type="GeneID" id="30025885"/>
<evidence type="ECO:0000313" key="4">
    <source>
        <dbReference type="Proteomes" id="UP000076744"/>
    </source>
</evidence>
<comment type="caution">
    <text evidence="3">The sequence shown here is derived from an EMBL/GenBank/DDBJ whole genome shotgun (WGS) entry which is preliminary data.</text>
</comment>
<dbReference type="Proteomes" id="UP000076744">
    <property type="component" value="Unassembled WGS sequence"/>
</dbReference>
<proteinExistence type="predicted"/>
<dbReference type="EMBL" id="AZHB01000057">
    <property type="protein sequence ID" value="OAA45360.1"/>
    <property type="molecule type" value="Genomic_DNA"/>
</dbReference>
<gene>
    <name evidence="3" type="ORF">ISF_09593</name>
</gene>
<dbReference type="GO" id="GO:0042273">
    <property type="term" value="P:ribosomal large subunit biogenesis"/>
    <property type="evidence" value="ECO:0007669"/>
    <property type="project" value="TreeGrafter"/>
</dbReference>
<keyword evidence="4" id="KW-1185">Reference proteome</keyword>
<evidence type="ECO:0000256" key="1">
    <source>
        <dbReference type="SAM" id="MobiDB-lite"/>
    </source>
</evidence>
<evidence type="ECO:0000313" key="3">
    <source>
        <dbReference type="EMBL" id="OAA45360.1"/>
    </source>
</evidence>
<dbReference type="RefSeq" id="XP_018699610.1">
    <property type="nucleotide sequence ID" value="XM_018853194.1"/>
</dbReference>
<dbReference type="PANTHER" id="PTHR13182">
    <property type="entry name" value="ZINC FINGER PROTEIN 622"/>
    <property type="match status" value="1"/>
</dbReference>
<evidence type="ECO:0000259" key="2">
    <source>
        <dbReference type="Pfam" id="PF12756"/>
    </source>
</evidence>
<dbReference type="Pfam" id="PF12756">
    <property type="entry name" value="zf-C2H2_2"/>
    <property type="match status" value="1"/>
</dbReference>
<dbReference type="OrthoDB" id="19329at2759"/>
<name>A0A162LVC1_CORFA</name>
<accession>A0A162LVC1</accession>
<dbReference type="SUPFAM" id="SSF57667">
    <property type="entry name" value="beta-beta-alpha zinc fingers"/>
    <property type="match status" value="1"/>
</dbReference>
<dbReference type="GO" id="GO:0030687">
    <property type="term" value="C:preribosome, large subunit precursor"/>
    <property type="evidence" value="ECO:0007669"/>
    <property type="project" value="TreeGrafter"/>
</dbReference>
<dbReference type="STRING" id="1081104.A0A162LVC1"/>
<dbReference type="InterPro" id="IPR036236">
    <property type="entry name" value="Znf_C2H2_sf"/>
</dbReference>
<dbReference type="InterPro" id="IPR041661">
    <property type="entry name" value="ZN622/Rei1/Reh1_Znf-C2H2"/>
</dbReference>